<evidence type="ECO:0000313" key="3">
    <source>
        <dbReference type="Proteomes" id="UP000094112"/>
    </source>
</evidence>
<dbReference type="SUPFAM" id="SSF58113">
    <property type="entry name" value="Apolipoprotein A-I"/>
    <property type="match status" value="1"/>
</dbReference>
<dbReference type="GeneID" id="30202306"/>
<dbReference type="AlphaFoldDB" id="A0A1E3NYM5"/>
<sequence length="106" mass="11623">MSEAVEKKVEETVQPQVENAQTEAKDLGDKVQESAENLKEQATEAAEDAQKKVTDSAEDVKEEASKKVDEVKKSATTDKEGEAATEKKSFFKKFTAKLKSIVSSIN</sequence>
<protein>
    <submittedName>
        <fullName evidence="2">Uncharacterized protein</fullName>
    </submittedName>
</protein>
<feature type="compositionally biased region" description="Basic and acidic residues" evidence="1">
    <location>
        <begin position="23"/>
        <end position="86"/>
    </location>
</feature>
<dbReference type="RefSeq" id="XP_019037483.1">
    <property type="nucleotide sequence ID" value="XM_019185060.1"/>
</dbReference>
<reference evidence="2 3" key="1">
    <citation type="journal article" date="2016" name="Proc. Natl. Acad. Sci. U.S.A.">
        <title>Comparative genomics of biotechnologically important yeasts.</title>
        <authorList>
            <person name="Riley R."/>
            <person name="Haridas S."/>
            <person name="Wolfe K.H."/>
            <person name="Lopes M.R."/>
            <person name="Hittinger C.T."/>
            <person name="Goeker M."/>
            <person name="Salamov A.A."/>
            <person name="Wisecaver J.H."/>
            <person name="Long T.M."/>
            <person name="Calvey C.H."/>
            <person name="Aerts A.L."/>
            <person name="Barry K.W."/>
            <person name="Choi C."/>
            <person name="Clum A."/>
            <person name="Coughlan A.Y."/>
            <person name="Deshpande S."/>
            <person name="Douglass A.P."/>
            <person name="Hanson S.J."/>
            <person name="Klenk H.-P."/>
            <person name="LaButti K.M."/>
            <person name="Lapidus A."/>
            <person name="Lindquist E.A."/>
            <person name="Lipzen A.M."/>
            <person name="Meier-Kolthoff J.P."/>
            <person name="Ohm R.A."/>
            <person name="Otillar R.P."/>
            <person name="Pangilinan J.L."/>
            <person name="Peng Y."/>
            <person name="Rokas A."/>
            <person name="Rosa C.A."/>
            <person name="Scheuner C."/>
            <person name="Sibirny A.A."/>
            <person name="Slot J.C."/>
            <person name="Stielow J.B."/>
            <person name="Sun H."/>
            <person name="Kurtzman C.P."/>
            <person name="Blackwell M."/>
            <person name="Grigoriev I.V."/>
            <person name="Jeffries T.W."/>
        </authorList>
    </citation>
    <scope>NUCLEOTIDE SEQUENCE [LARGE SCALE GENOMIC DNA]</scope>
    <source>
        <strain evidence="3">ATCC 58044 / CBS 1984 / NCYC 433 / NRRL Y-366-8</strain>
    </source>
</reference>
<dbReference type="EMBL" id="KV454212">
    <property type="protein sequence ID" value="ODQ58276.1"/>
    <property type="molecule type" value="Genomic_DNA"/>
</dbReference>
<feature type="region of interest" description="Disordered" evidence="1">
    <location>
        <begin position="1"/>
        <end position="86"/>
    </location>
</feature>
<feature type="compositionally biased region" description="Polar residues" evidence="1">
    <location>
        <begin position="13"/>
        <end position="22"/>
    </location>
</feature>
<dbReference type="OrthoDB" id="10565067at2759"/>
<gene>
    <name evidence="2" type="ORF">WICANDRAFT_80424</name>
</gene>
<accession>A0A1E3NYM5</accession>
<proteinExistence type="predicted"/>
<feature type="compositionally biased region" description="Basic and acidic residues" evidence="1">
    <location>
        <begin position="1"/>
        <end position="11"/>
    </location>
</feature>
<evidence type="ECO:0000256" key="1">
    <source>
        <dbReference type="SAM" id="MobiDB-lite"/>
    </source>
</evidence>
<dbReference type="Proteomes" id="UP000094112">
    <property type="component" value="Unassembled WGS sequence"/>
</dbReference>
<organism evidence="2 3">
    <name type="scientific">Wickerhamomyces anomalus (strain ATCC 58044 / CBS 1984 / NCYC 433 / NRRL Y-366-8)</name>
    <name type="common">Yeast</name>
    <name type="synonym">Hansenula anomala</name>
    <dbReference type="NCBI Taxonomy" id="683960"/>
    <lineage>
        <taxon>Eukaryota</taxon>
        <taxon>Fungi</taxon>
        <taxon>Dikarya</taxon>
        <taxon>Ascomycota</taxon>
        <taxon>Saccharomycotina</taxon>
        <taxon>Saccharomycetes</taxon>
        <taxon>Phaffomycetales</taxon>
        <taxon>Wickerhamomycetaceae</taxon>
        <taxon>Wickerhamomyces</taxon>
    </lineage>
</organism>
<evidence type="ECO:0000313" key="2">
    <source>
        <dbReference type="EMBL" id="ODQ58276.1"/>
    </source>
</evidence>
<keyword evidence="3" id="KW-1185">Reference proteome</keyword>
<dbReference type="Gene3D" id="1.20.120.20">
    <property type="entry name" value="Apolipoprotein"/>
    <property type="match status" value="1"/>
</dbReference>
<name>A0A1E3NYM5_WICAA</name>